<dbReference type="EMBL" id="CADIJM010000006">
    <property type="protein sequence ID" value="CAB3711791.1"/>
    <property type="molecule type" value="Genomic_DNA"/>
</dbReference>
<evidence type="ECO:0000313" key="1">
    <source>
        <dbReference type="EMBL" id="CAB3711791.1"/>
    </source>
</evidence>
<dbReference type="InterPro" id="IPR049847">
    <property type="entry name" value="CrpP-rel"/>
</dbReference>
<reference evidence="1 2" key="1">
    <citation type="submission" date="2020-04" db="EMBL/GenBank/DDBJ databases">
        <authorList>
            <person name="De Canck E."/>
        </authorList>
    </citation>
    <scope>NUCLEOTIDE SEQUENCE [LARGE SCALE GENOMIC DNA]</scope>
    <source>
        <strain evidence="1 2">LMG 26690</strain>
    </source>
</reference>
<organism evidence="1 2">
    <name type="scientific">Achromobacter animicus</name>
    <dbReference type="NCBI Taxonomy" id="1389935"/>
    <lineage>
        <taxon>Bacteria</taxon>
        <taxon>Pseudomonadati</taxon>
        <taxon>Pseudomonadota</taxon>
        <taxon>Betaproteobacteria</taxon>
        <taxon>Burkholderiales</taxon>
        <taxon>Alcaligenaceae</taxon>
        <taxon>Achromobacter</taxon>
    </lineage>
</organism>
<accession>A0A6S7A5E6</accession>
<gene>
    <name evidence="1" type="ORF">LMG26690_03240</name>
</gene>
<keyword evidence="2" id="KW-1185">Reference proteome</keyword>
<protein>
    <submittedName>
        <fullName evidence="1">Uncharacterized protein</fullName>
    </submittedName>
</protein>
<proteinExistence type="predicted"/>
<dbReference type="NCBIfam" id="NF041856">
    <property type="entry name" value="CrpP_rel_fam"/>
    <property type="match status" value="1"/>
</dbReference>
<evidence type="ECO:0000313" key="2">
    <source>
        <dbReference type="Proteomes" id="UP000494214"/>
    </source>
</evidence>
<dbReference type="Proteomes" id="UP000494214">
    <property type="component" value="Unassembled WGS sequence"/>
</dbReference>
<name>A0A6S7A5E6_9BURK</name>
<dbReference type="RefSeq" id="WP_175124027.1">
    <property type="nucleotide sequence ID" value="NZ_CADIJM010000006.1"/>
</dbReference>
<sequence>MDDPVHKAGQEAARYGVPLSACPLMKETNMPGHTGESLPIWRARLASWEAGWREETEARLAELQRRRLIQQSFD</sequence>
<dbReference type="AlphaFoldDB" id="A0A6S7A5E6"/>